<feature type="non-terminal residue" evidence="1">
    <location>
        <position position="1"/>
    </location>
</feature>
<organism evidence="1 2">
    <name type="scientific">Vararia minispora EC-137</name>
    <dbReference type="NCBI Taxonomy" id="1314806"/>
    <lineage>
        <taxon>Eukaryota</taxon>
        <taxon>Fungi</taxon>
        <taxon>Dikarya</taxon>
        <taxon>Basidiomycota</taxon>
        <taxon>Agaricomycotina</taxon>
        <taxon>Agaricomycetes</taxon>
        <taxon>Russulales</taxon>
        <taxon>Lachnocladiaceae</taxon>
        <taxon>Vararia</taxon>
    </lineage>
</organism>
<comment type="caution">
    <text evidence="1">The sequence shown here is derived from an EMBL/GenBank/DDBJ whole genome shotgun (WGS) entry which is preliminary data.</text>
</comment>
<proteinExistence type="predicted"/>
<accession>A0ACB8QK46</accession>
<keyword evidence="2" id="KW-1185">Reference proteome</keyword>
<dbReference type="EMBL" id="MU273554">
    <property type="protein sequence ID" value="KAI0032173.1"/>
    <property type="molecule type" value="Genomic_DNA"/>
</dbReference>
<evidence type="ECO:0000313" key="2">
    <source>
        <dbReference type="Proteomes" id="UP000814128"/>
    </source>
</evidence>
<gene>
    <name evidence="1" type="ORF">K488DRAFT_50482</name>
</gene>
<sequence>AQAPTFSPPTLSPLTTSTNYTGPTNGSLPPQPIVPGKIFDRFIQIWLENTDFDVANGTVQFRALAARGVLMDRYYALTHPSQPNYIAAAGGSFWGLGDDNLVRVPAAIPTVVDLLEREGIGWAAYQENMPTDGYTGFSFASTNYLDGSRPAYTYYARKHNPTISYESVARVPSRAVRHRNFNDFAADVNASALPQWVFVTPNLVNDAHDTTIDFAGAWLRFWLEPLLDDARFNDGRTLILLTFDENENYKINNRVFSLLLGGAVPERMRGTVDSAYYTHYSTLSSVQANWALGHLGRGDVDPLMSNVFALVADTVGHVNADVRDEDVPLTNITGTIRGPLNARPDLATATYPPADASAAGAGGGPAVLAPDMGAGAEEVVVVSAPAYIGTRWTPGFAGAGYAYVFPVLFVTAMGTAVVLARRA</sequence>
<dbReference type="Proteomes" id="UP000814128">
    <property type="component" value="Unassembled WGS sequence"/>
</dbReference>
<name>A0ACB8QK46_9AGAM</name>
<reference evidence="1" key="1">
    <citation type="submission" date="2021-02" db="EMBL/GenBank/DDBJ databases">
        <authorList>
            <consortium name="DOE Joint Genome Institute"/>
            <person name="Ahrendt S."/>
            <person name="Looney B.P."/>
            <person name="Miyauchi S."/>
            <person name="Morin E."/>
            <person name="Drula E."/>
            <person name="Courty P.E."/>
            <person name="Chicoki N."/>
            <person name="Fauchery L."/>
            <person name="Kohler A."/>
            <person name="Kuo A."/>
            <person name="Labutti K."/>
            <person name="Pangilinan J."/>
            <person name="Lipzen A."/>
            <person name="Riley R."/>
            <person name="Andreopoulos W."/>
            <person name="He G."/>
            <person name="Johnson J."/>
            <person name="Barry K.W."/>
            <person name="Grigoriev I.V."/>
            <person name="Nagy L."/>
            <person name="Hibbett D."/>
            <person name="Henrissat B."/>
            <person name="Matheny P.B."/>
            <person name="Labbe J."/>
            <person name="Martin F."/>
        </authorList>
    </citation>
    <scope>NUCLEOTIDE SEQUENCE</scope>
    <source>
        <strain evidence="1">EC-137</strain>
    </source>
</reference>
<protein>
    <submittedName>
        <fullName evidence="1">Phosphoesterase family-domain-containing protein</fullName>
    </submittedName>
</protein>
<reference evidence="1" key="2">
    <citation type="journal article" date="2022" name="New Phytol.">
        <title>Evolutionary transition to the ectomycorrhizal habit in the genomes of a hyperdiverse lineage of mushroom-forming fungi.</title>
        <authorList>
            <person name="Looney B."/>
            <person name="Miyauchi S."/>
            <person name="Morin E."/>
            <person name="Drula E."/>
            <person name="Courty P.E."/>
            <person name="Kohler A."/>
            <person name="Kuo A."/>
            <person name="LaButti K."/>
            <person name="Pangilinan J."/>
            <person name="Lipzen A."/>
            <person name="Riley R."/>
            <person name="Andreopoulos W."/>
            <person name="He G."/>
            <person name="Johnson J."/>
            <person name="Nolan M."/>
            <person name="Tritt A."/>
            <person name="Barry K.W."/>
            <person name="Grigoriev I.V."/>
            <person name="Nagy L.G."/>
            <person name="Hibbett D."/>
            <person name="Henrissat B."/>
            <person name="Matheny P.B."/>
            <person name="Labbe J."/>
            <person name="Martin F.M."/>
        </authorList>
    </citation>
    <scope>NUCLEOTIDE SEQUENCE</scope>
    <source>
        <strain evidence="1">EC-137</strain>
    </source>
</reference>
<evidence type="ECO:0000313" key="1">
    <source>
        <dbReference type="EMBL" id="KAI0032173.1"/>
    </source>
</evidence>